<gene>
    <name evidence="4" type="ORF">Mlaev_01226</name>
</gene>
<feature type="transmembrane region" description="Helical" evidence="2">
    <location>
        <begin position="221"/>
        <end position="244"/>
    </location>
</feature>
<dbReference type="AlphaFoldDB" id="A0A150HH84"/>
<feature type="compositionally biased region" description="Gly residues" evidence="1">
    <location>
        <begin position="69"/>
        <end position="87"/>
    </location>
</feature>
<protein>
    <recommendedName>
        <fullName evidence="6">Sortase</fullName>
    </recommendedName>
</protein>
<evidence type="ECO:0008006" key="6">
    <source>
        <dbReference type="Google" id="ProtNLM"/>
    </source>
</evidence>
<dbReference type="STRING" id="36807.Mlaev_01226"/>
<comment type="caution">
    <text evidence="4">The sequence shown here is derived from an EMBL/GenBank/DDBJ whole genome shotgun (WGS) entry which is preliminary data.</text>
</comment>
<evidence type="ECO:0000256" key="2">
    <source>
        <dbReference type="SAM" id="Phobius"/>
    </source>
</evidence>
<evidence type="ECO:0000313" key="5">
    <source>
        <dbReference type="Proteomes" id="UP000075357"/>
    </source>
</evidence>
<feature type="compositionally biased region" description="Polar residues" evidence="1">
    <location>
        <begin position="34"/>
        <end position="44"/>
    </location>
</feature>
<evidence type="ECO:0000313" key="4">
    <source>
        <dbReference type="EMBL" id="KXZ60970.1"/>
    </source>
</evidence>
<feature type="compositionally biased region" description="Low complexity" evidence="1">
    <location>
        <begin position="54"/>
        <end position="68"/>
    </location>
</feature>
<sequence length="260" mass="25022">MTAIGRALVGVGIVLGLLIVPSTLVHASDDDGTDGTNLTVTVTDGASPSPTPRPTSSSAATPSPSSGGSAPGKGTKGSGSGAGGGTDAGSGTGAGGAGGAGSGAAGTVSIAGMVYVSGVNSSVALSPDPAQGDVTLWLSVRNASSSVIDLTADFWMDSVLFGTALDSASAVPVTGLQPGETRLISARLHGAGQWGLVNTHVTITPPATVDGTALTPVTRDALVVVFPWLSTSLAATLAIALLAWRAVALALAAKPSEAAV</sequence>
<reference evidence="4 5" key="1">
    <citation type="submission" date="2016-01" db="EMBL/GenBank/DDBJ databases">
        <title>Draft genome sequences of Microbacterium laevaniformans LCDC 91-0039 and the type strain of Microbacterium hominis LCDC 84-209.</title>
        <authorList>
            <person name="Bernier A.-M."/>
            <person name="Bernard K."/>
        </authorList>
    </citation>
    <scope>NUCLEOTIDE SEQUENCE [LARGE SCALE GENOMIC DNA]</scope>
    <source>
        <strain evidence="4 5">LCDC 91-0039</strain>
    </source>
</reference>
<keyword evidence="3" id="KW-0732">Signal</keyword>
<keyword evidence="2" id="KW-0472">Membrane</keyword>
<dbReference type="PATRIC" id="fig|36807.3.peg.1251"/>
<name>A0A150HH84_9MICO</name>
<keyword evidence="2" id="KW-1133">Transmembrane helix</keyword>
<accession>A0A150HH84</accession>
<dbReference type="RefSeq" id="WP_061682743.1">
    <property type="nucleotide sequence ID" value="NZ_LRAD01000026.1"/>
</dbReference>
<proteinExistence type="predicted"/>
<organism evidence="4 5">
    <name type="scientific">Microbacterium laevaniformans</name>
    <dbReference type="NCBI Taxonomy" id="36807"/>
    <lineage>
        <taxon>Bacteria</taxon>
        <taxon>Bacillati</taxon>
        <taxon>Actinomycetota</taxon>
        <taxon>Actinomycetes</taxon>
        <taxon>Micrococcales</taxon>
        <taxon>Microbacteriaceae</taxon>
        <taxon>Microbacterium</taxon>
    </lineage>
</organism>
<evidence type="ECO:0000256" key="3">
    <source>
        <dbReference type="SAM" id="SignalP"/>
    </source>
</evidence>
<keyword evidence="5" id="KW-1185">Reference proteome</keyword>
<feature type="region of interest" description="Disordered" evidence="1">
    <location>
        <begin position="26"/>
        <end position="87"/>
    </location>
</feature>
<dbReference type="EMBL" id="LRAD01000026">
    <property type="protein sequence ID" value="KXZ60970.1"/>
    <property type="molecule type" value="Genomic_DNA"/>
</dbReference>
<feature type="chain" id="PRO_5007562622" description="Sortase" evidence="3">
    <location>
        <begin position="28"/>
        <end position="260"/>
    </location>
</feature>
<evidence type="ECO:0000256" key="1">
    <source>
        <dbReference type="SAM" id="MobiDB-lite"/>
    </source>
</evidence>
<feature type="signal peptide" evidence="3">
    <location>
        <begin position="1"/>
        <end position="27"/>
    </location>
</feature>
<dbReference type="Proteomes" id="UP000075357">
    <property type="component" value="Unassembled WGS sequence"/>
</dbReference>
<keyword evidence="2" id="KW-0812">Transmembrane</keyword>